<comment type="caution">
    <text evidence="1">The sequence shown here is derived from an EMBL/GenBank/DDBJ whole genome shotgun (WGS) entry which is preliminary data.</text>
</comment>
<reference evidence="1 2" key="1">
    <citation type="journal article" date="2019" name="Nat. Med.">
        <title>A library of human gut bacterial isolates paired with longitudinal multiomics data enables mechanistic microbiome research.</title>
        <authorList>
            <person name="Poyet M."/>
            <person name="Groussin M."/>
            <person name="Gibbons S.M."/>
            <person name="Avila-Pacheco J."/>
            <person name="Jiang X."/>
            <person name="Kearney S.M."/>
            <person name="Perrotta A.R."/>
            <person name="Berdy B."/>
            <person name="Zhao S."/>
            <person name="Lieberman T.D."/>
            <person name="Swanson P.K."/>
            <person name="Smith M."/>
            <person name="Roesemann S."/>
            <person name="Alexander J.E."/>
            <person name="Rich S.A."/>
            <person name="Livny J."/>
            <person name="Vlamakis H."/>
            <person name="Clish C."/>
            <person name="Bullock K."/>
            <person name="Deik A."/>
            <person name="Scott J."/>
            <person name="Pierce K.A."/>
            <person name="Xavier R.J."/>
            <person name="Alm E.J."/>
        </authorList>
    </citation>
    <scope>NUCLEOTIDE SEQUENCE [LARGE SCALE GENOMIC DNA]</scope>
    <source>
        <strain evidence="1 2">BIOML-A1</strain>
    </source>
</reference>
<dbReference type="EMBL" id="WKRD01000003">
    <property type="protein sequence ID" value="MSC56652.1"/>
    <property type="molecule type" value="Genomic_DNA"/>
</dbReference>
<dbReference type="Proteomes" id="UP000481964">
    <property type="component" value="Unassembled WGS sequence"/>
</dbReference>
<proteinExistence type="predicted"/>
<name>A0A7C9KZF8_9FIRM</name>
<gene>
    <name evidence="1" type="ORF">GKE48_04175</name>
</gene>
<accession>A0A7C9KZF8</accession>
<dbReference type="RefSeq" id="WP_154300501.1">
    <property type="nucleotide sequence ID" value="NZ_WKRD01000003.1"/>
</dbReference>
<evidence type="ECO:0000313" key="1">
    <source>
        <dbReference type="EMBL" id="MSC56652.1"/>
    </source>
</evidence>
<protein>
    <submittedName>
        <fullName evidence="1">Uncharacterized protein</fullName>
    </submittedName>
</protein>
<organism evidence="1 2">
    <name type="scientific">Lachnospira eligens</name>
    <dbReference type="NCBI Taxonomy" id="39485"/>
    <lineage>
        <taxon>Bacteria</taxon>
        <taxon>Bacillati</taxon>
        <taxon>Bacillota</taxon>
        <taxon>Clostridia</taxon>
        <taxon>Lachnospirales</taxon>
        <taxon>Lachnospiraceae</taxon>
        <taxon>Lachnospira</taxon>
    </lineage>
</organism>
<evidence type="ECO:0000313" key="2">
    <source>
        <dbReference type="Proteomes" id="UP000481964"/>
    </source>
</evidence>
<dbReference type="AlphaFoldDB" id="A0A7C9KZF8"/>
<sequence length="208" mass="24923">MAISLEEFSNDFKETIKVIFDETEGSEWYKDFLCKFKKLTEKDDKKVGYYGCSIGTIELMLFIRKRMRDEGLAPDIALENNSFKKRDRLHYIKKYCPKFCNLFPRTCECEEKYDLNYKVDGWNYTDIKYSCEDWIKILPVEQKDKDKSVKEYLTHLYYNELDHYLTNCVSKLKNECVKNENSSDYKEGIKAPKERGLLCIREEIKDKF</sequence>